<accession>A0A6C0ANI9</accession>
<name>A0A6C0ANI9_9ZZZZ</name>
<protein>
    <submittedName>
        <fullName evidence="1">Uncharacterized protein</fullName>
    </submittedName>
</protein>
<reference evidence="1" key="1">
    <citation type="journal article" date="2020" name="Nature">
        <title>Giant virus diversity and host interactions through global metagenomics.</title>
        <authorList>
            <person name="Schulz F."/>
            <person name="Roux S."/>
            <person name="Paez-Espino D."/>
            <person name="Jungbluth S."/>
            <person name="Walsh D.A."/>
            <person name="Denef V.J."/>
            <person name="McMahon K.D."/>
            <person name="Konstantinidis K.T."/>
            <person name="Eloe-Fadrosh E.A."/>
            <person name="Kyrpides N.C."/>
            <person name="Woyke T."/>
        </authorList>
    </citation>
    <scope>NUCLEOTIDE SEQUENCE</scope>
    <source>
        <strain evidence="1">GVMAG-S-1101161-73</strain>
    </source>
</reference>
<dbReference type="EMBL" id="MN740736">
    <property type="protein sequence ID" value="QHS81387.1"/>
    <property type="molecule type" value="Genomic_DNA"/>
</dbReference>
<organism evidence="1">
    <name type="scientific">viral metagenome</name>
    <dbReference type="NCBI Taxonomy" id="1070528"/>
    <lineage>
        <taxon>unclassified sequences</taxon>
        <taxon>metagenomes</taxon>
        <taxon>organismal metagenomes</taxon>
    </lineage>
</organism>
<evidence type="ECO:0000313" key="1">
    <source>
        <dbReference type="EMBL" id="QHS81387.1"/>
    </source>
</evidence>
<sequence>MLKEKAERLKETITLLKKLPEVGIARESYAYSQVQELMTEWINGGGYKKEVIDFESHVGTLTLPVIEGQVSSLDLKVKVKIKK</sequence>
<dbReference type="AlphaFoldDB" id="A0A6C0ANI9"/>
<proteinExistence type="predicted"/>